<dbReference type="NCBIfam" id="TIGR04514">
    <property type="entry name" value="GWxTD_dom"/>
    <property type="match status" value="1"/>
</dbReference>
<keyword evidence="3" id="KW-1185">Reference proteome</keyword>
<sequence length="473" mass="54358">MKLLPRDFFYSLSLIGLLLLISGCNSSYIEDVKRGSDYAYQPGHPELRTEIAGVISSSQQLKLLVSGSIPKNSLVFKKDEDNLQAKVSIEIEIRNTDQNKAESFNYPIKLDRTLATSGFEDDIYLFNKEFNISPGKYSVTVAATDEATGKTTIRSGEVNLPDLEEEVTNITNIRIFAKAEELNNNFFPVTTYDVSLAADSLKFEFQLFNSTSDPVTLQARLIKFRSDSSYSSPMSFVNRSSSSIKYKGIDYRDFEVIQSTQRQLSQPGNVTIEFAFENLPRGNYRFEVSPNLNDKETLYKARDFSIKSNNYPSVKSAEELAAPLIYLMPDKEYEELMAIENSDSLKAAIDRFWLSNIQNSALARNIISLYYQRVEEANKLFSNFKEGWKTDMGMVYILLGPPLYQNRSLNEIQWSYNYNASLPEYTFYFKRSKSKSDFYPFDHYILQRDNTYFQIEYRVKQLWLSGSIINSNI</sequence>
<dbReference type="Pfam" id="PF20094">
    <property type="entry name" value="GWxTD_dom"/>
    <property type="match status" value="1"/>
</dbReference>
<dbReference type="InterPro" id="IPR030959">
    <property type="entry name" value="GWxTD_dom"/>
</dbReference>
<evidence type="ECO:0000313" key="2">
    <source>
        <dbReference type="EMBL" id="MCP9292244.1"/>
    </source>
</evidence>
<evidence type="ECO:0000259" key="1">
    <source>
        <dbReference type="Pfam" id="PF20094"/>
    </source>
</evidence>
<gene>
    <name evidence="2" type="ORF">NM125_11720</name>
</gene>
<protein>
    <submittedName>
        <fullName evidence="2">GWxTD domain-containing protein</fullName>
    </submittedName>
</protein>
<dbReference type="EMBL" id="JANDBC010000002">
    <property type="protein sequence ID" value="MCP9292244.1"/>
    <property type="molecule type" value="Genomic_DNA"/>
</dbReference>
<dbReference type="RefSeq" id="WP_255135123.1">
    <property type="nucleotide sequence ID" value="NZ_JANDBC010000002.1"/>
</dbReference>
<feature type="domain" description="GWxTD" evidence="1">
    <location>
        <begin position="299"/>
        <end position="463"/>
    </location>
</feature>
<proteinExistence type="predicted"/>
<dbReference type="Proteomes" id="UP001139125">
    <property type="component" value="Unassembled WGS sequence"/>
</dbReference>
<name>A0A9X2RHW0_9BACT</name>
<reference evidence="2" key="1">
    <citation type="submission" date="2022-06" db="EMBL/GenBank/DDBJ databases">
        <title>Gracilimonas sp. CAU 1638 isolated from sea sediment.</title>
        <authorList>
            <person name="Kim W."/>
        </authorList>
    </citation>
    <scope>NUCLEOTIDE SEQUENCE</scope>
    <source>
        <strain evidence="2">CAU 1638</strain>
    </source>
</reference>
<dbReference type="PROSITE" id="PS51257">
    <property type="entry name" value="PROKAR_LIPOPROTEIN"/>
    <property type="match status" value="1"/>
</dbReference>
<dbReference type="AlphaFoldDB" id="A0A9X2RHW0"/>
<comment type="caution">
    <text evidence="2">The sequence shown here is derived from an EMBL/GenBank/DDBJ whole genome shotgun (WGS) entry which is preliminary data.</text>
</comment>
<accession>A0A9X2RHW0</accession>
<organism evidence="2 3">
    <name type="scientific">Gracilimonas sediminicola</name>
    <dbReference type="NCBI Taxonomy" id="2952158"/>
    <lineage>
        <taxon>Bacteria</taxon>
        <taxon>Pseudomonadati</taxon>
        <taxon>Balneolota</taxon>
        <taxon>Balneolia</taxon>
        <taxon>Balneolales</taxon>
        <taxon>Balneolaceae</taxon>
        <taxon>Gracilimonas</taxon>
    </lineage>
</organism>
<evidence type="ECO:0000313" key="3">
    <source>
        <dbReference type="Proteomes" id="UP001139125"/>
    </source>
</evidence>